<dbReference type="InterPro" id="IPR015884">
    <property type="entry name" value="Malic_enzyme_CS"/>
</dbReference>
<gene>
    <name evidence="11" type="ORF">ENR23_00275</name>
</gene>
<evidence type="ECO:0000256" key="8">
    <source>
        <dbReference type="RuleBase" id="RU003427"/>
    </source>
</evidence>
<dbReference type="PRINTS" id="PR00072">
    <property type="entry name" value="MALOXRDTASE"/>
</dbReference>
<feature type="binding site" evidence="6">
    <location>
        <position position="489"/>
    </location>
    <ligand>
        <name>(S)-malate</name>
        <dbReference type="ChEBI" id="CHEBI:15589"/>
    </ligand>
</feature>
<evidence type="ECO:0000256" key="3">
    <source>
        <dbReference type="ARBA" id="ARBA00022723"/>
    </source>
</evidence>
<dbReference type="PROSITE" id="PS00331">
    <property type="entry name" value="MALIC_ENZYMES"/>
    <property type="match status" value="1"/>
</dbReference>
<keyword evidence="4" id="KW-0520">NAD</keyword>
<dbReference type="SMART" id="SM00919">
    <property type="entry name" value="Malic_M"/>
    <property type="match status" value="1"/>
</dbReference>
<evidence type="ECO:0000313" key="11">
    <source>
        <dbReference type="EMBL" id="HGZ41864.1"/>
    </source>
</evidence>
<feature type="domain" description="Malic enzyme NAD-binding" evidence="9">
    <location>
        <begin position="297"/>
        <end position="558"/>
    </location>
</feature>
<dbReference type="Gene3D" id="3.40.50.720">
    <property type="entry name" value="NAD(P)-binding Rossmann-like Domain"/>
    <property type="match status" value="1"/>
</dbReference>
<dbReference type="Gene3D" id="3.40.50.10380">
    <property type="entry name" value="Malic enzyme, N-terminal domain"/>
    <property type="match status" value="1"/>
</dbReference>
<dbReference type="SUPFAM" id="SSF53223">
    <property type="entry name" value="Aminoacid dehydrogenase-like, N-terminal domain"/>
    <property type="match status" value="1"/>
</dbReference>
<name>A0A832HYP1_UNCEI</name>
<comment type="caution">
    <text evidence="11">The sequence shown here is derived from an EMBL/GenBank/DDBJ whole genome shotgun (WGS) entry which is preliminary data.</text>
</comment>
<dbReference type="GO" id="GO:0004470">
    <property type="term" value="F:malic enzyme activity"/>
    <property type="evidence" value="ECO:0007669"/>
    <property type="project" value="InterPro"/>
</dbReference>
<evidence type="ECO:0000256" key="2">
    <source>
        <dbReference type="ARBA" id="ARBA00008785"/>
    </source>
</evidence>
<dbReference type="InterPro" id="IPR012302">
    <property type="entry name" value="Malic_NAD-bd"/>
</dbReference>
<dbReference type="SUPFAM" id="SSF51735">
    <property type="entry name" value="NAD(P)-binding Rossmann-fold domains"/>
    <property type="match status" value="1"/>
</dbReference>
<dbReference type="GO" id="GO:0051287">
    <property type="term" value="F:NAD binding"/>
    <property type="evidence" value="ECO:0007669"/>
    <property type="project" value="InterPro"/>
</dbReference>
<feature type="binding site" evidence="7">
    <location>
        <position position="272"/>
    </location>
    <ligand>
        <name>a divalent metal cation</name>
        <dbReference type="ChEBI" id="CHEBI:60240"/>
    </ligand>
</feature>
<dbReference type="PIRSF" id="PIRSF000106">
    <property type="entry name" value="ME"/>
    <property type="match status" value="1"/>
</dbReference>
<dbReference type="InterPro" id="IPR046346">
    <property type="entry name" value="Aminoacid_DH-like_N_sf"/>
</dbReference>
<sequence>MLAAVERTPTAPARPHPLAGGWIMSSAVLSRPRPTDAATRLAGRRLLENARLNKDSAFSLDERRRFGLLGLLPPHIQTIQEQVALELEHLRLKTDDLEKFVGLLALLDRNETLYYRVLVENLHELMPIVYTPTVGRACQRYSHIFRRPRGLWITPDDVDRIPTLLRNAAEGDVRLIVATDNERILGLGDQGAGGMGIPCGKIALYIAAAGIHPSQTLPISLDVGTDNTALLEDPFYLGVRRRRLRGKAYEDFIEAFVEGVLEVFPRVLLQWEDFRKGNAFAILDRYRKRIASFNDDIQGTAAVAVAGLLAALRITGGTLASQRLVFAGAGAAGVGIGRLVRAAMLEEGVDEATIHRAMVFCDSRGLLTAGAAITDPHKVPVAMTAEEMAHYGFAGGGPYSLLEVVARVKPTVLIGTSATPGIFSEDVVRTMAEHVERPIIFPLSNPTSLAECTPAEALRWSDGRALLATGSPFAPVEYKGRVHEIGQGNNVFVFPGIGLGSILSEAREISDELMLTAARTLAASVSAARLERGAVYPDVSELRRTSALIAAAVIRRARDLKIGRRIEDHEVEAVVERSMWWPEYVPLDSASPQP</sequence>
<comment type="cofactor">
    <cofactor evidence="7">
        <name>Mg(2+)</name>
        <dbReference type="ChEBI" id="CHEBI:18420"/>
    </cofactor>
    <cofactor evidence="7">
        <name>Mn(2+)</name>
        <dbReference type="ChEBI" id="CHEBI:29035"/>
    </cofactor>
    <text evidence="7">Divalent metal cations. Prefers magnesium or manganese.</text>
</comment>
<comment type="similarity">
    <text evidence="2 8">Belongs to the malic enzymes family.</text>
</comment>
<dbReference type="InterPro" id="IPR012301">
    <property type="entry name" value="Malic_N_dom"/>
</dbReference>
<dbReference type="SMART" id="SM01274">
    <property type="entry name" value="malic"/>
    <property type="match status" value="1"/>
</dbReference>
<feature type="binding site" evidence="7">
    <location>
        <position position="296"/>
    </location>
    <ligand>
        <name>a divalent metal cation</name>
        <dbReference type="ChEBI" id="CHEBI:60240"/>
    </ligand>
</feature>
<feature type="binding site" evidence="7">
    <location>
        <position position="273"/>
    </location>
    <ligand>
        <name>a divalent metal cation</name>
        <dbReference type="ChEBI" id="CHEBI:60240"/>
    </ligand>
</feature>
<reference evidence="11" key="1">
    <citation type="journal article" date="2020" name="mSystems">
        <title>Genome- and Community-Level Interaction Insights into Carbon Utilization and Element Cycling Functions of Hydrothermarchaeota in Hydrothermal Sediment.</title>
        <authorList>
            <person name="Zhou Z."/>
            <person name="Liu Y."/>
            <person name="Xu W."/>
            <person name="Pan J."/>
            <person name="Luo Z.H."/>
            <person name="Li M."/>
        </authorList>
    </citation>
    <scope>NUCLEOTIDE SEQUENCE [LARGE SCALE GENOMIC DNA]</scope>
    <source>
        <strain evidence="11">SpSt-381</strain>
    </source>
</reference>
<dbReference type="AlphaFoldDB" id="A0A832HYP1"/>
<proteinExistence type="inferred from homology"/>
<dbReference type="Pfam" id="PF03949">
    <property type="entry name" value="Malic_M"/>
    <property type="match status" value="1"/>
</dbReference>
<keyword evidence="3 7" id="KW-0479">Metal-binding</keyword>
<dbReference type="FunFam" id="3.40.50.720:FF:000182">
    <property type="entry name" value="NAD-dependent malic enzyme"/>
    <property type="match status" value="1"/>
</dbReference>
<evidence type="ECO:0000256" key="4">
    <source>
        <dbReference type="ARBA" id="ARBA00023027"/>
    </source>
</evidence>
<feature type="binding site" evidence="6">
    <location>
        <position position="445"/>
    </location>
    <ligand>
        <name>(S)-malate</name>
        <dbReference type="ChEBI" id="CHEBI:15589"/>
    </ligand>
</feature>
<dbReference type="GO" id="GO:0006108">
    <property type="term" value="P:malate metabolic process"/>
    <property type="evidence" value="ECO:0007669"/>
    <property type="project" value="TreeGrafter"/>
</dbReference>
<dbReference type="InterPro" id="IPR036291">
    <property type="entry name" value="NAD(P)-bd_dom_sf"/>
</dbReference>
<feature type="active site" description="Proton donor" evidence="5">
    <location>
        <position position="130"/>
    </location>
</feature>
<evidence type="ECO:0000256" key="5">
    <source>
        <dbReference type="PIRSR" id="PIRSR000106-1"/>
    </source>
</evidence>
<feature type="active site" description="Proton acceptor" evidence="5">
    <location>
        <position position="201"/>
    </location>
</feature>
<dbReference type="GO" id="GO:0046872">
    <property type="term" value="F:metal ion binding"/>
    <property type="evidence" value="ECO:0007669"/>
    <property type="project" value="UniProtKB-KW"/>
</dbReference>
<feature type="binding site" evidence="6">
    <location>
        <position position="183"/>
    </location>
    <ligand>
        <name>(S)-malate</name>
        <dbReference type="ChEBI" id="CHEBI:15589"/>
    </ligand>
</feature>
<accession>A0A832HYP1</accession>
<evidence type="ECO:0000259" key="10">
    <source>
        <dbReference type="SMART" id="SM01274"/>
    </source>
</evidence>
<evidence type="ECO:0000256" key="1">
    <source>
        <dbReference type="ARBA" id="ARBA00001936"/>
    </source>
</evidence>
<dbReference type="EMBL" id="DSQF01000002">
    <property type="protein sequence ID" value="HGZ41864.1"/>
    <property type="molecule type" value="Genomic_DNA"/>
</dbReference>
<dbReference type="NCBIfam" id="NF010052">
    <property type="entry name" value="PRK13529.1"/>
    <property type="match status" value="1"/>
</dbReference>
<evidence type="ECO:0000256" key="7">
    <source>
        <dbReference type="PIRSR" id="PIRSR000106-3"/>
    </source>
</evidence>
<dbReference type="PANTHER" id="PTHR23406:SF34">
    <property type="entry name" value="NAD-DEPENDENT MALIC ENZYME, MITOCHONDRIAL"/>
    <property type="match status" value="1"/>
</dbReference>
<evidence type="ECO:0000256" key="6">
    <source>
        <dbReference type="PIRSR" id="PIRSR000106-2"/>
    </source>
</evidence>
<dbReference type="InterPro" id="IPR001891">
    <property type="entry name" value="Malic_OxRdtase"/>
</dbReference>
<dbReference type="Pfam" id="PF00390">
    <property type="entry name" value="malic"/>
    <property type="match status" value="1"/>
</dbReference>
<dbReference type="GO" id="GO:0016616">
    <property type="term" value="F:oxidoreductase activity, acting on the CH-OH group of donors, NAD or NADP as acceptor"/>
    <property type="evidence" value="ECO:0007669"/>
    <property type="project" value="InterPro"/>
</dbReference>
<organism evidence="11">
    <name type="scientific">Eiseniibacteriota bacterium</name>
    <dbReference type="NCBI Taxonomy" id="2212470"/>
    <lineage>
        <taxon>Bacteria</taxon>
        <taxon>Candidatus Eiseniibacteriota</taxon>
    </lineage>
</organism>
<protein>
    <submittedName>
        <fullName evidence="11">NAD-dependent malic enzyme</fullName>
    </submittedName>
</protein>
<dbReference type="PANTHER" id="PTHR23406">
    <property type="entry name" value="MALIC ENZYME-RELATED"/>
    <property type="match status" value="1"/>
</dbReference>
<comment type="cofactor">
    <cofactor evidence="1">
        <name>Mn(2+)</name>
        <dbReference type="ChEBI" id="CHEBI:29035"/>
    </cofactor>
</comment>
<evidence type="ECO:0000259" key="9">
    <source>
        <dbReference type="SMART" id="SM00919"/>
    </source>
</evidence>
<dbReference type="InterPro" id="IPR037062">
    <property type="entry name" value="Malic_N_dom_sf"/>
</dbReference>
<feature type="domain" description="Malic enzyme N-terminal" evidence="10">
    <location>
        <begin position="107"/>
        <end position="287"/>
    </location>
</feature>